<keyword evidence="1" id="KW-0482">Metalloprotease</keyword>
<reference evidence="1" key="1">
    <citation type="submission" date="2023-04" db="EMBL/GenBank/DDBJ databases">
        <title>Chromosome-level genome of Chaenocephalus aceratus.</title>
        <authorList>
            <person name="Park H."/>
        </authorList>
    </citation>
    <scope>NUCLEOTIDE SEQUENCE</scope>
    <source>
        <strain evidence="1">DE</strain>
        <tissue evidence="1">Muscle</tissue>
    </source>
</reference>
<protein>
    <submittedName>
        <fullName evidence="1">Disintegrin and metalloproteinase domain containing protein 17 like</fullName>
    </submittedName>
</protein>
<gene>
    <name evidence="1" type="ORF">KUDE01_004309</name>
</gene>
<keyword evidence="1" id="KW-0378">Hydrolase</keyword>
<accession>A0AAD9FJT2</accession>
<evidence type="ECO:0000313" key="1">
    <source>
        <dbReference type="EMBL" id="KAK1901340.1"/>
    </source>
</evidence>
<dbReference type="EMBL" id="JASDAP010000006">
    <property type="protein sequence ID" value="KAK1901340.1"/>
    <property type="molecule type" value="Genomic_DNA"/>
</dbReference>
<proteinExistence type="predicted"/>
<evidence type="ECO:0000313" key="2">
    <source>
        <dbReference type="Proteomes" id="UP001228049"/>
    </source>
</evidence>
<name>A0AAD9FJT2_DISEL</name>
<dbReference type="GO" id="GO:0008237">
    <property type="term" value="F:metallopeptidase activity"/>
    <property type="evidence" value="ECO:0007669"/>
    <property type="project" value="UniProtKB-KW"/>
</dbReference>
<keyword evidence="2" id="KW-1185">Reference proteome</keyword>
<sequence length="73" mass="8201">MKIPFLSNVYSAFSHIRSRSLYSLPPLFTIFPDITLAPTSTAPCGQDVSEDVLGQPWEEIMSEQISTFCQITF</sequence>
<keyword evidence="1" id="KW-0645">Protease</keyword>
<dbReference type="Proteomes" id="UP001228049">
    <property type="component" value="Unassembled WGS sequence"/>
</dbReference>
<organism evidence="1 2">
    <name type="scientific">Dissostichus eleginoides</name>
    <name type="common">Patagonian toothfish</name>
    <name type="synonym">Dissostichus amissus</name>
    <dbReference type="NCBI Taxonomy" id="100907"/>
    <lineage>
        <taxon>Eukaryota</taxon>
        <taxon>Metazoa</taxon>
        <taxon>Chordata</taxon>
        <taxon>Craniata</taxon>
        <taxon>Vertebrata</taxon>
        <taxon>Euteleostomi</taxon>
        <taxon>Actinopterygii</taxon>
        <taxon>Neopterygii</taxon>
        <taxon>Teleostei</taxon>
        <taxon>Neoteleostei</taxon>
        <taxon>Acanthomorphata</taxon>
        <taxon>Eupercaria</taxon>
        <taxon>Perciformes</taxon>
        <taxon>Notothenioidei</taxon>
        <taxon>Nototheniidae</taxon>
        <taxon>Dissostichus</taxon>
    </lineage>
</organism>
<dbReference type="AlphaFoldDB" id="A0AAD9FJT2"/>
<comment type="caution">
    <text evidence="1">The sequence shown here is derived from an EMBL/GenBank/DDBJ whole genome shotgun (WGS) entry which is preliminary data.</text>
</comment>